<accession>A0A4Y9YKP3</accession>
<dbReference type="Proteomes" id="UP000298390">
    <property type="component" value="Unassembled WGS sequence"/>
</dbReference>
<sequence length="71" mass="7659">MLALAIPLCRGQNARSADGFSFPAFVNARSWLADVREHADPHLTCILVGNKIDLCSEAAHGTGQGRRARAR</sequence>
<dbReference type="InterPro" id="IPR001806">
    <property type="entry name" value="Small_GTPase"/>
</dbReference>
<evidence type="ECO:0000313" key="1">
    <source>
        <dbReference type="EMBL" id="TFY62368.1"/>
    </source>
</evidence>
<protein>
    <submittedName>
        <fullName evidence="1">Uncharacterized protein</fullName>
    </submittedName>
</protein>
<dbReference type="SUPFAM" id="SSF52540">
    <property type="entry name" value="P-loop containing nucleoside triphosphate hydrolases"/>
    <property type="match status" value="1"/>
</dbReference>
<dbReference type="GO" id="GO:0005525">
    <property type="term" value="F:GTP binding"/>
    <property type="evidence" value="ECO:0007669"/>
    <property type="project" value="InterPro"/>
</dbReference>
<organism evidence="1 2">
    <name type="scientific">Rhodofomes roseus</name>
    <dbReference type="NCBI Taxonomy" id="34475"/>
    <lineage>
        <taxon>Eukaryota</taxon>
        <taxon>Fungi</taxon>
        <taxon>Dikarya</taxon>
        <taxon>Basidiomycota</taxon>
        <taxon>Agaricomycotina</taxon>
        <taxon>Agaricomycetes</taxon>
        <taxon>Polyporales</taxon>
        <taxon>Rhodofomes</taxon>
    </lineage>
</organism>
<dbReference type="AlphaFoldDB" id="A0A4Y9YKP3"/>
<dbReference type="Pfam" id="PF00071">
    <property type="entry name" value="Ras"/>
    <property type="match status" value="1"/>
</dbReference>
<comment type="caution">
    <text evidence="1">The sequence shown here is derived from an EMBL/GenBank/DDBJ whole genome shotgun (WGS) entry which is preliminary data.</text>
</comment>
<reference evidence="1 2" key="1">
    <citation type="submission" date="2019-01" db="EMBL/GenBank/DDBJ databases">
        <title>Genome sequencing of the rare red list fungi Fomitopsis rosea.</title>
        <authorList>
            <person name="Buettner E."/>
            <person name="Kellner H."/>
        </authorList>
    </citation>
    <scope>NUCLEOTIDE SEQUENCE [LARGE SCALE GENOMIC DNA]</scope>
    <source>
        <strain evidence="1 2">DSM 105464</strain>
    </source>
</reference>
<dbReference type="GO" id="GO:0003924">
    <property type="term" value="F:GTPase activity"/>
    <property type="evidence" value="ECO:0007669"/>
    <property type="project" value="InterPro"/>
</dbReference>
<dbReference type="STRING" id="34475.A0A4Y9YKP3"/>
<dbReference type="InterPro" id="IPR027417">
    <property type="entry name" value="P-loop_NTPase"/>
</dbReference>
<dbReference type="Gene3D" id="3.40.50.300">
    <property type="entry name" value="P-loop containing nucleotide triphosphate hydrolases"/>
    <property type="match status" value="1"/>
</dbReference>
<gene>
    <name evidence="1" type="ORF">EVJ58_g3916</name>
</gene>
<dbReference type="EMBL" id="SEKV01000169">
    <property type="protein sequence ID" value="TFY62368.1"/>
    <property type="molecule type" value="Genomic_DNA"/>
</dbReference>
<name>A0A4Y9YKP3_9APHY</name>
<evidence type="ECO:0000313" key="2">
    <source>
        <dbReference type="Proteomes" id="UP000298390"/>
    </source>
</evidence>
<proteinExistence type="predicted"/>